<keyword evidence="1" id="KW-0862">Zinc</keyword>
<evidence type="ECO:0000256" key="3">
    <source>
        <dbReference type="SAM" id="MobiDB-lite"/>
    </source>
</evidence>
<dbReference type="InterPro" id="IPR001878">
    <property type="entry name" value="Znf_CCHC"/>
</dbReference>
<sequence>MDACNTLTAEICDIVSKRLEVGVARDTFEPEVEKQRVRMSLNRDEHKSIFGETNTETVIADGLEGLENVSIANSKASSKRAEAEAELAAKQEQAKSMEEIQAQQSKLTKLESEWNLHESQVMAEMRQKQTEVQLKLEEEKSRLKKMQVDMDVKVAAARVRTYEKFEGGVENEARERHELAPLKATTVMNSNRPLSAGATMLQSQTASHSETARLAEAIASSLSLNRLPVPEPAVFSGDPLKFVDFKMSFLTLIGRKPIPAREKMLYLKNYLIGEARKAVEGFFYRSSEDAYEGAWAVLEDRYGNPFVVQKAFRDKLMKWPKINSYDSSALREFADFLKSCVEAMPQVKGLAILNDCEENHKLLKKLPDWIVRKWSRIAVDELDKSGEYPAFNRFTEFVSKEARIACNPIASPLFLNSRTPDEKPSKRAKALSTSAQSKDHTSKVSENVSFPRPRVPCLICKEESHGIAKCPGFAAKPMGDKKTFIHQNHLCFGCLRKGHITKDCRTKHICGVCGRRHPTCLHDDERGRKSGEVTMKSSSTEGQVTQIHKVNSHAVIREASATSSIVPVYLSSVNEPEKEILTYALLDTQSDSTFVLEDLARELNVATQPLQLKLSTMTAVDTVISSQSVVGLQVRSFHNDNHILLRQAYTRDFIPVDKSCVPTPSTALQWSHLKHLAQELPSLQDCDVGLLIGYDCPSALAPLEVITGHENEPFAQKTELGWSIIGAANPHLDRQGSRRFVHRVAVKEIAMPTAADILRVLESDFSERNSECKLVSQDDVRFIQLLSETIRQRPDGHLEMPLPFKGQSPPLLPNNRKLATIRLQHLKRKLKANQQFHDHYKAFMADVISNGDAEPVPETAVEEVCWFIPHHGIYHPKKPGKLRVVFDCSAKFHGISLNDTLLTGPDLINSLVGVLCRFRREAVAIICDIEKMFHQFLVTPENCSYLRFLWWEHGDLEHEPKEYQMAVHLFGAASSPGCANFGLKYLAQQYESDYPSAAAFVANSFYVDDGLLSVPSIKEASELILEAQQLCKKGGLRLHKFNSNEREVLSCVDPSERASGVQCLDLNQDSTSVEHALGLQWSVESDHFSFNVNMKDKPDTRRGILSVVASLYDPLGFVAPFVLSGKCILQELCRRNVQWDDPLSDDLRPRWEEWKTGLEGLKEVSISRCYYPPHFGNIILILDNTPQSSGKN</sequence>
<dbReference type="PANTHER" id="PTHR47331:SF5">
    <property type="entry name" value="RIBONUCLEASE H"/>
    <property type="match status" value="1"/>
</dbReference>
<accession>A0AA47N118</accession>
<dbReference type="EMBL" id="JAOPHQ010001718">
    <property type="protein sequence ID" value="KAK0149775.1"/>
    <property type="molecule type" value="Genomic_DNA"/>
</dbReference>
<dbReference type="PANTHER" id="PTHR47331">
    <property type="entry name" value="PHD-TYPE DOMAIN-CONTAINING PROTEIN"/>
    <property type="match status" value="1"/>
</dbReference>
<evidence type="ECO:0000313" key="5">
    <source>
        <dbReference type="EMBL" id="KAK0149775.1"/>
    </source>
</evidence>
<proteinExistence type="predicted"/>
<dbReference type="CDD" id="cd01644">
    <property type="entry name" value="RT_pepA17"/>
    <property type="match status" value="1"/>
</dbReference>
<dbReference type="Proteomes" id="UP001174136">
    <property type="component" value="Unassembled WGS sequence"/>
</dbReference>
<organism evidence="5 6">
    <name type="scientific">Merluccius polli</name>
    <name type="common">Benguela hake</name>
    <name type="synonym">Merluccius cadenati</name>
    <dbReference type="NCBI Taxonomy" id="89951"/>
    <lineage>
        <taxon>Eukaryota</taxon>
        <taxon>Metazoa</taxon>
        <taxon>Chordata</taxon>
        <taxon>Craniata</taxon>
        <taxon>Vertebrata</taxon>
        <taxon>Euteleostomi</taxon>
        <taxon>Actinopterygii</taxon>
        <taxon>Neopterygii</taxon>
        <taxon>Teleostei</taxon>
        <taxon>Neoteleostei</taxon>
        <taxon>Acanthomorphata</taxon>
        <taxon>Zeiogadaria</taxon>
        <taxon>Gadariae</taxon>
        <taxon>Gadiformes</taxon>
        <taxon>Gadoidei</taxon>
        <taxon>Merlucciidae</taxon>
        <taxon>Merluccius</taxon>
    </lineage>
</organism>
<evidence type="ECO:0000313" key="6">
    <source>
        <dbReference type="Proteomes" id="UP001174136"/>
    </source>
</evidence>
<dbReference type="InterPro" id="IPR005312">
    <property type="entry name" value="DUF1759"/>
</dbReference>
<dbReference type="PROSITE" id="PS50158">
    <property type="entry name" value="ZF_CCHC"/>
    <property type="match status" value="1"/>
</dbReference>
<keyword evidence="1" id="KW-0863">Zinc-finger</keyword>
<dbReference type="InterPro" id="IPR043502">
    <property type="entry name" value="DNA/RNA_pol_sf"/>
</dbReference>
<dbReference type="GO" id="GO:0003676">
    <property type="term" value="F:nucleic acid binding"/>
    <property type="evidence" value="ECO:0007669"/>
    <property type="project" value="InterPro"/>
</dbReference>
<comment type="caution">
    <text evidence="5">The sequence shown here is derived from an EMBL/GenBank/DDBJ whole genome shotgun (WGS) entry which is preliminary data.</text>
</comment>
<protein>
    <recommendedName>
        <fullName evidence="4">CCHC-type domain-containing protein</fullName>
    </recommendedName>
</protein>
<evidence type="ECO:0000256" key="2">
    <source>
        <dbReference type="SAM" id="Coils"/>
    </source>
</evidence>
<evidence type="ECO:0000259" key="4">
    <source>
        <dbReference type="PROSITE" id="PS50158"/>
    </source>
</evidence>
<feature type="region of interest" description="Disordered" evidence="3">
    <location>
        <begin position="417"/>
        <end position="448"/>
    </location>
</feature>
<dbReference type="Pfam" id="PF05380">
    <property type="entry name" value="Peptidase_A17"/>
    <property type="match status" value="1"/>
</dbReference>
<evidence type="ECO:0000256" key="1">
    <source>
        <dbReference type="PROSITE-ProRule" id="PRU00047"/>
    </source>
</evidence>
<dbReference type="GO" id="GO:0008270">
    <property type="term" value="F:zinc ion binding"/>
    <property type="evidence" value="ECO:0007669"/>
    <property type="project" value="UniProtKB-KW"/>
</dbReference>
<keyword evidence="6" id="KW-1185">Reference proteome</keyword>
<dbReference type="AlphaFoldDB" id="A0AA47N118"/>
<gene>
    <name evidence="5" type="ORF">N1851_009478</name>
</gene>
<dbReference type="SUPFAM" id="SSF56672">
    <property type="entry name" value="DNA/RNA polymerases"/>
    <property type="match status" value="1"/>
</dbReference>
<name>A0AA47N118_MERPO</name>
<dbReference type="SMART" id="SM00343">
    <property type="entry name" value="ZnF_C2HC"/>
    <property type="match status" value="2"/>
</dbReference>
<dbReference type="InterPro" id="IPR008042">
    <property type="entry name" value="Retrotrans_Pao"/>
</dbReference>
<feature type="domain" description="CCHC-type" evidence="4">
    <location>
        <begin position="491"/>
        <end position="505"/>
    </location>
</feature>
<reference evidence="5" key="1">
    <citation type="journal article" date="2023" name="Front. Mar. Sci.">
        <title>A new Merluccius polli reference genome to investigate the effects of global change in West African waters.</title>
        <authorList>
            <person name="Mateo J.L."/>
            <person name="Blanco-Fernandez C."/>
            <person name="Garcia-Vazquez E."/>
            <person name="Machado-Schiaffino G."/>
        </authorList>
    </citation>
    <scope>NUCLEOTIDE SEQUENCE</scope>
    <source>
        <strain evidence="5">C29</strain>
        <tissue evidence="5">Fin</tissue>
    </source>
</reference>
<dbReference type="Pfam" id="PF03564">
    <property type="entry name" value="DUF1759"/>
    <property type="match status" value="1"/>
</dbReference>
<feature type="coiled-coil region" evidence="2">
    <location>
        <begin position="66"/>
        <end position="142"/>
    </location>
</feature>
<keyword evidence="2" id="KW-0175">Coiled coil</keyword>
<keyword evidence="1" id="KW-0479">Metal-binding</keyword>